<sequence length="75" mass="8212">MEGDTNVVVHTWLQTPAAVPFGPFRGMFTATKNDSSKPNWLRVGLAFGTTVALWISVSHSVVDVKDSTVFFAKSR</sequence>
<accession>A0A8C4WVI7</accession>
<dbReference type="GO" id="GO:0045271">
    <property type="term" value="C:respiratory chain complex I"/>
    <property type="evidence" value="ECO:0007669"/>
    <property type="project" value="InterPro"/>
</dbReference>
<reference evidence="1" key="2">
    <citation type="submission" date="2025-09" db="UniProtKB">
        <authorList>
            <consortium name="Ensembl"/>
        </authorList>
    </citation>
    <scope>IDENTIFICATION</scope>
</reference>
<evidence type="ECO:0000313" key="2">
    <source>
        <dbReference type="Proteomes" id="UP000694388"/>
    </source>
</evidence>
<name>A0A8C4WVI7_EPTBU</name>
<dbReference type="Pfam" id="PF15088">
    <property type="entry name" value="NADH_dh_m_C1"/>
    <property type="match status" value="1"/>
</dbReference>
<proteinExistence type="predicted"/>
<dbReference type="Proteomes" id="UP000694388">
    <property type="component" value="Unplaced"/>
</dbReference>
<reference evidence="1" key="1">
    <citation type="submission" date="2025-08" db="UniProtKB">
        <authorList>
            <consortium name="Ensembl"/>
        </authorList>
    </citation>
    <scope>IDENTIFICATION</scope>
</reference>
<dbReference type="InterPro" id="IPR026192">
    <property type="entry name" value="NDUFC1"/>
</dbReference>
<dbReference type="GO" id="GO:0005739">
    <property type="term" value="C:mitochondrion"/>
    <property type="evidence" value="ECO:0007669"/>
    <property type="project" value="InterPro"/>
</dbReference>
<dbReference type="Ensembl" id="ENSEBUT00000014070.1">
    <property type="protein sequence ID" value="ENSEBUP00000013494.1"/>
    <property type="gene ID" value="ENSEBUG00000008522.1"/>
</dbReference>
<keyword evidence="2" id="KW-1185">Reference proteome</keyword>
<protein>
    <submittedName>
        <fullName evidence="1">Uncharacterized protein</fullName>
    </submittedName>
</protein>
<organism evidence="1 2">
    <name type="scientific">Eptatretus burgeri</name>
    <name type="common">Inshore hagfish</name>
    <dbReference type="NCBI Taxonomy" id="7764"/>
    <lineage>
        <taxon>Eukaryota</taxon>
        <taxon>Metazoa</taxon>
        <taxon>Chordata</taxon>
        <taxon>Craniata</taxon>
        <taxon>Vertebrata</taxon>
        <taxon>Cyclostomata</taxon>
        <taxon>Myxini</taxon>
        <taxon>Myxiniformes</taxon>
        <taxon>Myxinidae</taxon>
        <taxon>Eptatretinae</taxon>
        <taxon>Eptatretus</taxon>
    </lineage>
</organism>
<evidence type="ECO:0000313" key="1">
    <source>
        <dbReference type="Ensembl" id="ENSEBUP00000013494.1"/>
    </source>
</evidence>
<dbReference type="AlphaFoldDB" id="A0A8C4WVI7"/>